<keyword evidence="7 9" id="KW-0378">Hydrolase</keyword>
<evidence type="ECO:0000256" key="6">
    <source>
        <dbReference type="ARBA" id="ARBA00020337"/>
    </source>
</evidence>
<comment type="caution">
    <text evidence="9">The sequence shown here is derived from an EMBL/GenBank/DDBJ whole genome shotgun (WGS) entry which is preliminary data.</text>
</comment>
<dbReference type="RefSeq" id="WP_164653536.1">
    <property type="nucleotide sequence ID" value="NZ_JAAIJR010000028.1"/>
</dbReference>
<dbReference type="NCBIfam" id="TIGR01198">
    <property type="entry name" value="pgl"/>
    <property type="match status" value="1"/>
</dbReference>
<protein>
    <recommendedName>
        <fullName evidence="6 7">6-phosphogluconolactonase</fullName>
        <shortName evidence="7">6PGL</shortName>
        <ecNumber evidence="5 7">3.1.1.31</ecNumber>
    </recommendedName>
</protein>
<evidence type="ECO:0000256" key="4">
    <source>
        <dbReference type="ARBA" id="ARBA00010662"/>
    </source>
</evidence>
<organism evidence="9 10">
    <name type="scientific">Thiorhodococcus mannitoliphagus</name>
    <dbReference type="NCBI Taxonomy" id="329406"/>
    <lineage>
        <taxon>Bacteria</taxon>
        <taxon>Pseudomonadati</taxon>
        <taxon>Pseudomonadota</taxon>
        <taxon>Gammaproteobacteria</taxon>
        <taxon>Chromatiales</taxon>
        <taxon>Chromatiaceae</taxon>
        <taxon>Thiorhodococcus</taxon>
    </lineage>
</organism>
<dbReference type="PANTHER" id="PTHR11054">
    <property type="entry name" value="6-PHOSPHOGLUCONOLACTONASE"/>
    <property type="match status" value="1"/>
</dbReference>
<dbReference type="CDD" id="cd01400">
    <property type="entry name" value="6PGL"/>
    <property type="match status" value="1"/>
</dbReference>
<reference evidence="9 10" key="2">
    <citation type="submission" date="2020-02" db="EMBL/GenBank/DDBJ databases">
        <title>Genome sequences of Thiorhodococcus mannitoliphagus and Thiorhodococcus minor, purple sulfur photosynthetic bacteria in the gammaproteobacterial family, Chromatiaceae.</title>
        <authorList>
            <person name="Aviles F.A."/>
            <person name="Meyer T.E."/>
            <person name="Kyndt J.A."/>
        </authorList>
    </citation>
    <scope>NUCLEOTIDE SEQUENCE [LARGE SCALE GENOMIC DNA]</scope>
    <source>
        <strain evidence="9 10">DSM 18266</strain>
    </source>
</reference>
<comment type="similarity">
    <text evidence="4 7">Belongs to the glucosamine/galactosamine-6-phosphate isomerase family. 6-phosphogluconolactonase subfamily.</text>
</comment>
<dbReference type="InterPro" id="IPR037171">
    <property type="entry name" value="NagB/RpiA_transferase-like"/>
</dbReference>
<sequence>MADTQIEFNLCESIDQLASVAAQRILTTARNAIAARGRFCLALAGGRTPLNAYTLLVDEATDWDRWHIFFGDERCLGPDDPERNSRAADQHFLSRVPIPAANVHPIPAELGAEAAAAAYAELIASQLPLDLVLLGLGEDGHTASLFPGREIPEGVLVMPVHHAPKPPPDRVSLTPDAIASSRQVLVLVTGADKREALAQWRAGKELPIARIRSEGRVQVLMDAAAAGGSDGCPP</sequence>
<evidence type="ECO:0000256" key="3">
    <source>
        <dbReference type="ARBA" id="ARBA00004961"/>
    </source>
</evidence>
<name>A0A6P1DQX6_9GAMM</name>
<comment type="function">
    <text evidence="2 7">Hydrolysis of 6-phosphogluconolactone to 6-phosphogluconate.</text>
</comment>
<dbReference type="InterPro" id="IPR005900">
    <property type="entry name" value="6-phosphogluconolactonase_DevB"/>
</dbReference>
<evidence type="ECO:0000256" key="2">
    <source>
        <dbReference type="ARBA" id="ARBA00002681"/>
    </source>
</evidence>
<evidence type="ECO:0000313" key="9">
    <source>
        <dbReference type="EMBL" id="NEX20438.1"/>
    </source>
</evidence>
<gene>
    <name evidence="7 9" type="primary">pgl</name>
    <name evidence="9" type="ORF">G3480_08970</name>
</gene>
<dbReference type="Proteomes" id="UP000471640">
    <property type="component" value="Unassembled WGS sequence"/>
</dbReference>
<evidence type="ECO:0000256" key="7">
    <source>
        <dbReference type="RuleBase" id="RU365095"/>
    </source>
</evidence>
<keyword evidence="10" id="KW-1185">Reference proteome</keyword>
<accession>A0A6P1DQX6</accession>
<dbReference type="InterPro" id="IPR039104">
    <property type="entry name" value="6PGL"/>
</dbReference>
<dbReference type="AlphaFoldDB" id="A0A6P1DQX6"/>
<evidence type="ECO:0000313" key="10">
    <source>
        <dbReference type="Proteomes" id="UP000471640"/>
    </source>
</evidence>
<dbReference type="InterPro" id="IPR006148">
    <property type="entry name" value="Glc/Gal-6P_isomerase"/>
</dbReference>
<feature type="domain" description="Glucosamine/galactosamine-6-phosphate isomerase" evidence="8">
    <location>
        <begin position="14"/>
        <end position="216"/>
    </location>
</feature>
<comment type="pathway">
    <text evidence="3 7">Carbohydrate degradation; pentose phosphate pathway; D-ribulose 5-phosphate from D-glucose 6-phosphate (oxidative stage): step 2/3.</text>
</comment>
<evidence type="ECO:0000256" key="1">
    <source>
        <dbReference type="ARBA" id="ARBA00000832"/>
    </source>
</evidence>
<dbReference type="EMBL" id="JAAIJR010000028">
    <property type="protein sequence ID" value="NEX20438.1"/>
    <property type="molecule type" value="Genomic_DNA"/>
</dbReference>
<dbReference type="PANTHER" id="PTHR11054:SF0">
    <property type="entry name" value="6-PHOSPHOGLUCONOLACTONASE"/>
    <property type="match status" value="1"/>
</dbReference>
<dbReference type="SUPFAM" id="SSF100950">
    <property type="entry name" value="NagB/RpiA/CoA transferase-like"/>
    <property type="match status" value="1"/>
</dbReference>
<dbReference type="GO" id="GO:0006098">
    <property type="term" value="P:pentose-phosphate shunt"/>
    <property type="evidence" value="ECO:0007669"/>
    <property type="project" value="UniProtKB-UniPathway"/>
</dbReference>
<evidence type="ECO:0000259" key="8">
    <source>
        <dbReference type="Pfam" id="PF01182"/>
    </source>
</evidence>
<proteinExistence type="inferred from homology"/>
<dbReference type="GO" id="GO:0017057">
    <property type="term" value="F:6-phosphogluconolactonase activity"/>
    <property type="evidence" value="ECO:0007669"/>
    <property type="project" value="UniProtKB-UniRule"/>
</dbReference>
<reference evidence="10" key="1">
    <citation type="journal article" date="2020" name="Microbiol. Resour. Announc.">
        <title>Draft Genome Sequences of Thiorhodococcus mannitoliphagus and Thiorhodococcus minor, Purple Sulfur Photosynthetic Bacteria in the Gammaproteobacterial Family Chromatiaceae.</title>
        <authorList>
            <person name="Aviles F.A."/>
            <person name="Meyer T.E."/>
            <person name="Kyndt J.A."/>
        </authorList>
    </citation>
    <scope>NUCLEOTIDE SEQUENCE [LARGE SCALE GENOMIC DNA]</scope>
    <source>
        <strain evidence="10">DSM 18266</strain>
    </source>
</reference>
<dbReference type="UniPathway" id="UPA00115">
    <property type="reaction ID" value="UER00409"/>
</dbReference>
<dbReference type="GO" id="GO:0005975">
    <property type="term" value="P:carbohydrate metabolic process"/>
    <property type="evidence" value="ECO:0007669"/>
    <property type="project" value="UniProtKB-UniRule"/>
</dbReference>
<dbReference type="Pfam" id="PF01182">
    <property type="entry name" value="Glucosamine_iso"/>
    <property type="match status" value="1"/>
</dbReference>
<dbReference type="EC" id="3.1.1.31" evidence="5 7"/>
<evidence type="ECO:0000256" key="5">
    <source>
        <dbReference type="ARBA" id="ARBA00013198"/>
    </source>
</evidence>
<comment type="catalytic activity">
    <reaction evidence="1 7">
        <text>6-phospho-D-glucono-1,5-lactone + H2O = 6-phospho-D-gluconate + H(+)</text>
        <dbReference type="Rhea" id="RHEA:12556"/>
        <dbReference type="ChEBI" id="CHEBI:15377"/>
        <dbReference type="ChEBI" id="CHEBI:15378"/>
        <dbReference type="ChEBI" id="CHEBI:57955"/>
        <dbReference type="ChEBI" id="CHEBI:58759"/>
        <dbReference type="EC" id="3.1.1.31"/>
    </reaction>
</comment>
<dbReference type="Gene3D" id="3.40.50.1360">
    <property type="match status" value="1"/>
</dbReference>